<dbReference type="InterPro" id="IPR047641">
    <property type="entry name" value="ABC_transpr_MalK/UgpC-like"/>
</dbReference>
<dbReference type="GO" id="GO:0055052">
    <property type="term" value="C:ATP-binding cassette (ABC) transporter complex, substrate-binding subunit-containing"/>
    <property type="evidence" value="ECO:0007669"/>
    <property type="project" value="TreeGrafter"/>
</dbReference>
<dbReference type="FunFam" id="3.40.50.300:FF:000042">
    <property type="entry name" value="Maltose/maltodextrin ABC transporter, ATP-binding protein"/>
    <property type="match status" value="1"/>
</dbReference>
<evidence type="ECO:0000256" key="4">
    <source>
        <dbReference type="ARBA" id="ARBA00022840"/>
    </source>
</evidence>
<dbReference type="InterPro" id="IPR027417">
    <property type="entry name" value="P-loop_NTPase"/>
</dbReference>
<dbReference type="InterPro" id="IPR003593">
    <property type="entry name" value="AAA+_ATPase"/>
</dbReference>
<evidence type="ECO:0000256" key="7">
    <source>
        <dbReference type="SAM" id="MobiDB-lite"/>
    </source>
</evidence>
<dbReference type="InterPro" id="IPR008995">
    <property type="entry name" value="Mo/tungstate-bd_C_term_dom"/>
</dbReference>
<dbReference type="Gene3D" id="3.40.50.300">
    <property type="entry name" value="P-loop containing nucleotide triphosphate hydrolases"/>
    <property type="match status" value="1"/>
</dbReference>
<keyword evidence="9" id="KW-0762">Sugar transport</keyword>
<dbReference type="AlphaFoldDB" id="A0A0S4QHQ8"/>
<dbReference type="SUPFAM" id="SSF50331">
    <property type="entry name" value="MOP-like"/>
    <property type="match status" value="2"/>
</dbReference>
<dbReference type="Pfam" id="PF00005">
    <property type="entry name" value="ABC_tran"/>
    <property type="match status" value="1"/>
</dbReference>
<reference evidence="10" key="1">
    <citation type="submission" date="2015-11" db="EMBL/GenBank/DDBJ databases">
        <authorList>
            <person name="Varghese N."/>
        </authorList>
    </citation>
    <scope>NUCLEOTIDE SEQUENCE [LARGE SCALE GENOMIC DNA]</scope>
    <source>
        <strain evidence="10">DSM 45899</strain>
    </source>
</reference>
<gene>
    <name evidence="9" type="ORF">Ga0074812_102204</name>
</gene>
<evidence type="ECO:0000259" key="8">
    <source>
        <dbReference type="PROSITE" id="PS50893"/>
    </source>
</evidence>
<dbReference type="PROSITE" id="PS50893">
    <property type="entry name" value="ABC_TRANSPORTER_2"/>
    <property type="match status" value="1"/>
</dbReference>
<feature type="domain" description="ABC transporter" evidence="8">
    <location>
        <begin position="14"/>
        <end position="245"/>
    </location>
</feature>
<feature type="compositionally biased region" description="Gly residues" evidence="7">
    <location>
        <begin position="337"/>
        <end position="346"/>
    </location>
</feature>
<keyword evidence="4 9" id="KW-0067">ATP-binding</keyword>
<dbReference type="SMART" id="SM00382">
    <property type="entry name" value="AAA"/>
    <property type="match status" value="1"/>
</dbReference>
<accession>A0A0S4QHQ8</accession>
<evidence type="ECO:0000256" key="6">
    <source>
        <dbReference type="ARBA" id="ARBA00023136"/>
    </source>
</evidence>
<dbReference type="Gene3D" id="2.40.50.100">
    <property type="match status" value="1"/>
</dbReference>
<evidence type="ECO:0000256" key="1">
    <source>
        <dbReference type="ARBA" id="ARBA00022448"/>
    </source>
</evidence>
<keyword evidence="3" id="KW-0547">Nucleotide-binding</keyword>
<evidence type="ECO:0000256" key="3">
    <source>
        <dbReference type="ARBA" id="ARBA00022741"/>
    </source>
</evidence>
<dbReference type="InterPro" id="IPR017871">
    <property type="entry name" value="ABC_transporter-like_CS"/>
</dbReference>
<dbReference type="InterPro" id="IPR003439">
    <property type="entry name" value="ABC_transporter-like_ATP-bd"/>
</dbReference>
<keyword evidence="5" id="KW-1278">Translocase</keyword>
<dbReference type="PROSITE" id="PS00211">
    <property type="entry name" value="ABC_TRANSPORTER_1"/>
    <property type="match status" value="1"/>
</dbReference>
<protein>
    <submittedName>
        <fullName evidence="9">Multiple sugar transport system ATP-binding protein</fullName>
    </submittedName>
</protein>
<organism evidence="9 10">
    <name type="scientific">Parafrankia irregularis</name>
    <dbReference type="NCBI Taxonomy" id="795642"/>
    <lineage>
        <taxon>Bacteria</taxon>
        <taxon>Bacillati</taxon>
        <taxon>Actinomycetota</taxon>
        <taxon>Actinomycetes</taxon>
        <taxon>Frankiales</taxon>
        <taxon>Frankiaceae</taxon>
        <taxon>Parafrankia</taxon>
    </lineage>
</organism>
<sequence length="439" mass="44740">MTTHAVIATPGAQVDAVGIGRDFGSVRALAGVDLTIAAGEIVALLGPSGSGKSTLLRILAGLEQPTTGELRFDGRSQLGVPPHQRDVSMVFQHYALYPHLSAQDNLVLALRYGRGMSRAAARARADETLRMLGIAELARRRPAQMSGGQRQRVAIGRALATRARVVLLDEPMSGLDAKLRVELRVEIVDLLRQLGTTAVFVTHDQAEAMAVGDRVAVMNQGAIEQIATPDEIYDLPATRFVATFVGSPPMNVLEGTWAKGRLNGPGFSVAAPPSAVAVGVRPEHLRLVRAGDSPGTSRDVPGSSAGPGAPAVSTGEVTGRPAGGAGGRAAGEAAGQTAGGAGGAAGAAGRAADRAAHGAGPDAPDSGLSLHGQVVVAERLGAERTMFVRSAAGMLGLRVDVSVPVVPDEVVTVTAPASALLCFGADGRSLPVPAARQPS</sequence>
<dbReference type="SUPFAM" id="SSF52540">
    <property type="entry name" value="P-loop containing nucleoside triphosphate hydrolases"/>
    <property type="match status" value="1"/>
</dbReference>
<dbReference type="RefSeq" id="WP_091271516.1">
    <property type="nucleotide sequence ID" value="NZ_FAOZ01000002.1"/>
</dbReference>
<keyword evidence="10" id="KW-1185">Reference proteome</keyword>
<dbReference type="PANTHER" id="PTHR43875:SF15">
    <property type="entry name" value="TREHALOSE IMPORT ATP-BINDING PROTEIN SUGC"/>
    <property type="match status" value="1"/>
</dbReference>
<name>A0A0S4QHQ8_9ACTN</name>
<dbReference type="GO" id="GO:0140359">
    <property type="term" value="F:ABC-type transporter activity"/>
    <property type="evidence" value="ECO:0007669"/>
    <property type="project" value="UniProtKB-ARBA"/>
</dbReference>
<dbReference type="GO" id="GO:0005524">
    <property type="term" value="F:ATP binding"/>
    <property type="evidence" value="ECO:0007669"/>
    <property type="project" value="UniProtKB-KW"/>
</dbReference>
<evidence type="ECO:0000313" key="10">
    <source>
        <dbReference type="Proteomes" id="UP000198802"/>
    </source>
</evidence>
<dbReference type="EMBL" id="FAOZ01000002">
    <property type="protein sequence ID" value="CUU54198.1"/>
    <property type="molecule type" value="Genomic_DNA"/>
</dbReference>
<keyword evidence="2" id="KW-1003">Cell membrane</keyword>
<evidence type="ECO:0000256" key="2">
    <source>
        <dbReference type="ARBA" id="ARBA00022475"/>
    </source>
</evidence>
<evidence type="ECO:0000313" key="9">
    <source>
        <dbReference type="EMBL" id="CUU54198.1"/>
    </source>
</evidence>
<keyword evidence="6" id="KW-0472">Membrane</keyword>
<proteinExistence type="predicted"/>
<dbReference type="GO" id="GO:0016887">
    <property type="term" value="F:ATP hydrolysis activity"/>
    <property type="evidence" value="ECO:0007669"/>
    <property type="project" value="InterPro"/>
</dbReference>
<evidence type="ECO:0000256" key="5">
    <source>
        <dbReference type="ARBA" id="ARBA00022967"/>
    </source>
</evidence>
<feature type="region of interest" description="Disordered" evidence="7">
    <location>
        <begin position="289"/>
        <end position="346"/>
    </location>
</feature>
<dbReference type="Proteomes" id="UP000198802">
    <property type="component" value="Unassembled WGS sequence"/>
</dbReference>
<dbReference type="PANTHER" id="PTHR43875">
    <property type="entry name" value="MALTODEXTRIN IMPORT ATP-BINDING PROTEIN MSMX"/>
    <property type="match status" value="1"/>
</dbReference>
<keyword evidence="1" id="KW-0813">Transport</keyword>